<proteinExistence type="predicted"/>
<reference evidence="1 2" key="1">
    <citation type="submission" date="2018-04" db="EMBL/GenBank/DDBJ databases">
        <title>WGS assembly of Panicum hallii var. hallii HAL2.</title>
        <authorList>
            <person name="Lovell J."/>
            <person name="Jenkins J."/>
            <person name="Lowry D."/>
            <person name="Mamidi S."/>
            <person name="Sreedasyam A."/>
            <person name="Weng X."/>
            <person name="Barry K."/>
            <person name="Bonette J."/>
            <person name="Campitelli B."/>
            <person name="Daum C."/>
            <person name="Gordon S."/>
            <person name="Gould B."/>
            <person name="Lipzen A."/>
            <person name="MacQueen A."/>
            <person name="Palacio-Mejia J."/>
            <person name="Plott C."/>
            <person name="Shakirov E."/>
            <person name="Shu S."/>
            <person name="Yoshinaga Y."/>
            <person name="Zane M."/>
            <person name="Rokhsar D."/>
            <person name="Grimwood J."/>
            <person name="Schmutz J."/>
            <person name="Juenger T."/>
        </authorList>
    </citation>
    <scope>NUCLEOTIDE SEQUENCE [LARGE SCALE GENOMIC DNA]</scope>
    <source>
        <strain evidence="2">cv. HAL2</strain>
    </source>
</reference>
<evidence type="ECO:0000313" key="1">
    <source>
        <dbReference type="EMBL" id="PUZ69886.1"/>
    </source>
</evidence>
<dbReference type="Proteomes" id="UP000244336">
    <property type="component" value="Chromosome 2"/>
</dbReference>
<evidence type="ECO:0000313" key="2">
    <source>
        <dbReference type="Proteomes" id="UP000244336"/>
    </source>
</evidence>
<dbReference type="EMBL" id="CM009750">
    <property type="protein sequence ID" value="PUZ69886.1"/>
    <property type="molecule type" value="Genomic_DNA"/>
</dbReference>
<protein>
    <submittedName>
        <fullName evidence="1">Uncharacterized protein</fullName>
    </submittedName>
</protein>
<dbReference type="AlphaFoldDB" id="A0A2T7EPX9"/>
<gene>
    <name evidence="1" type="ORF">GQ55_2G163800</name>
</gene>
<name>A0A2T7EPX9_9POAL</name>
<sequence>MHGWIHRRNTPPATAEPDMQLPVCVPTRVVGRLHRRMGGGTPPRAGAHVAAATHSPADLVDIPPAKARMHAPPSPYPHRVYTCVAAASTRAGVEPFSVMGNHLATTTDHPLGGPYEYTAR</sequence>
<organism evidence="1 2">
    <name type="scientific">Panicum hallii var. hallii</name>
    <dbReference type="NCBI Taxonomy" id="1504633"/>
    <lineage>
        <taxon>Eukaryota</taxon>
        <taxon>Viridiplantae</taxon>
        <taxon>Streptophyta</taxon>
        <taxon>Embryophyta</taxon>
        <taxon>Tracheophyta</taxon>
        <taxon>Spermatophyta</taxon>
        <taxon>Magnoliopsida</taxon>
        <taxon>Liliopsida</taxon>
        <taxon>Poales</taxon>
        <taxon>Poaceae</taxon>
        <taxon>PACMAD clade</taxon>
        <taxon>Panicoideae</taxon>
        <taxon>Panicodae</taxon>
        <taxon>Paniceae</taxon>
        <taxon>Panicinae</taxon>
        <taxon>Panicum</taxon>
        <taxon>Panicum sect. Panicum</taxon>
    </lineage>
</organism>
<accession>A0A2T7EPX9</accession>
<keyword evidence="2" id="KW-1185">Reference proteome</keyword>
<dbReference type="Gramene" id="PUZ69886">
    <property type="protein sequence ID" value="PUZ69886"/>
    <property type="gene ID" value="GQ55_2G163800"/>
</dbReference>